<evidence type="ECO:0000256" key="1">
    <source>
        <dbReference type="SAM" id="MobiDB-lite"/>
    </source>
</evidence>
<feature type="compositionally biased region" description="Polar residues" evidence="1">
    <location>
        <begin position="2805"/>
        <end position="2814"/>
    </location>
</feature>
<feature type="transmembrane region" description="Helical" evidence="2">
    <location>
        <begin position="28"/>
        <end position="47"/>
    </location>
</feature>
<evidence type="ECO:0000313" key="7">
    <source>
        <dbReference type="Proteomes" id="UP000298787"/>
    </source>
</evidence>
<feature type="compositionally biased region" description="Polar residues" evidence="1">
    <location>
        <begin position="2229"/>
        <end position="2249"/>
    </location>
</feature>
<dbReference type="InterPro" id="IPR056741">
    <property type="entry name" value="BLTP1_M"/>
</dbReference>
<evidence type="ECO:0000259" key="4">
    <source>
        <dbReference type="Pfam" id="PF25039"/>
    </source>
</evidence>
<keyword evidence="7" id="KW-1185">Reference proteome</keyword>
<feature type="region of interest" description="Disordered" evidence="1">
    <location>
        <begin position="2221"/>
        <end position="2249"/>
    </location>
</feature>
<protein>
    <recommendedName>
        <fullName evidence="8">Fragile site-associated protein C-terminal domain-containing protein</fullName>
    </recommendedName>
</protein>
<evidence type="ECO:0000259" key="3">
    <source>
        <dbReference type="Pfam" id="PF20413"/>
    </source>
</evidence>
<evidence type="ECO:0000313" key="6">
    <source>
        <dbReference type="EMBL" id="TKS86318.1"/>
    </source>
</evidence>
<dbReference type="EMBL" id="CM014095">
    <property type="protein sequence ID" value="TKS86318.1"/>
    <property type="molecule type" value="Genomic_DNA"/>
</dbReference>
<feature type="compositionally biased region" description="Low complexity" evidence="1">
    <location>
        <begin position="2504"/>
        <end position="2513"/>
    </location>
</feature>
<feature type="compositionally biased region" description="Gly residues" evidence="1">
    <location>
        <begin position="2487"/>
        <end position="2503"/>
    </location>
</feature>
<feature type="region of interest" description="Disordered" evidence="1">
    <location>
        <begin position="2279"/>
        <end position="2308"/>
    </location>
</feature>
<feature type="region of interest" description="Disordered" evidence="1">
    <location>
        <begin position="160"/>
        <end position="184"/>
    </location>
</feature>
<evidence type="ECO:0000256" key="2">
    <source>
        <dbReference type="SAM" id="Phobius"/>
    </source>
</evidence>
<dbReference type="PANTHER" id="PTHR31640">
    <property type="entry name" value="TRANSMEMBRANE PROTEIN KIAA1109"/>
    <property type="match status" value="1"/>
</dbReference>
<feature type="domain" description="Bridge-like lipid transfer protein family member 1 C-terminal" evidence="5">
    <location>
        <begin position="2937"/>
        <end position="3277"/>
    </location>
</feature>
<feature type="compositionally biased region" description="Polar residues" evidence="1">
    <location>
        <begin position="752"/>
        <end position="766"/>
    </location>
</feature>
<feature type="compositionally biased region" description="Polar residues" evidence="1">
    <location>
        <begin position="1332"/>
        <end position="1343"/>
    </location>
</feature>
<dbReference type="GO" id="GO:0048488">
    <property type="term" value="P:synaptic vesicle endocytosis"/>
    <property type="evidence" value="ECO:0007669"/>
    <property type="project" value="TreeGrafter"/>
</dbReference>
<feature type="compositionally biased region" description="Basic and acidic residues" evidence="1">
    <location>
        <begin position="2517"/>
        <end position="2535"/>
    </location>
</feature>
<dbReference type="STRING" id="240159.A0A4U5VE78"/>
<evidence type="ECO:0000259" key="5">
    <source>
        <dbReference type="Pfam" id="PF25040"/>
    </source>
</evidence>
<keyword evidence="2" id="KW-1133">Transmembrane helix</keyword>
<feature type="region of interest" description="Disordered" evidence="1">
    <location>
        <begin position="2621"/>
        <end position="2643"/>
    </location>
</feature>
<feature type="region of interest" description="Disordered" evidence="1">
    <location>
        <begin position="1674"/>
        <end position="1705"/>
    </location>
</feature>
<feature type="domain" description="Bridge-like lipid transfer protein family member 1 N-terminal" evidence="3">
    <location>
        <begin position="5"/>
        <end position="653"/>
    </location>
</feature>
<feature type="compositionally biased region" description="Basic and acidic residues" evidence="1">
    <location>
        <begin position="162"/>
        <end position="184"/>
    </location>
</feature>
<feature type="compositionally biased region" description="Low complexity" evidence="1">
    <location>
        <begin position="2293"/>
        <end position="2304"/>
    </location>
</feature>
<evidence type="ECO:0008006" key="8">
    <source>
        <dbReference type="Google" id="ProtNLM"/>
    </source>
</evidence>
<feature type="region of interest" description="Disordered" evidence="1">
    <location>
        <begin position="736"/>
        <end position="779"/>
    </location>
</feature>
<dbReference type="Proteomes" id="UP000298787">
    <property type="component" value="Chromosome 18"/>
</dbReference>
<feature type="compositionally biased region" description="Polar residues" evidence="1">
    <location>
        <begin position="1691"/>
        <end position="1705"/>
    </location>
</feature>
<feature type="region of interest" description="Disordered" evidence="1">
    <location>
        <begin position="1241"/>
        <end position="1343"/>
    </location>
</feature>
<keyword evidence="2" id="KW-0812">Transmembrane</keyword>
<dbReference type="GO" id="GO:0098793">
    <property type="term" value="C:presynapse"/>
    <property type="evidence" value="ECO:0007669"/>
    <property type="project" value="GOC"/>
</dbReference>
<feature type="region of interest" description="Disordered" evidence="1">
    <location>
        <begin position="1363"/>
        <end position="1402"/>
    </location>
</feature>
<dbReference type="PANTHER" id="PTHR31640:SF1">
    <property type="entry name" value="BRIDGE-LIKE LIPID TRANSFER PROTEIN FAMILY MEMBER 1"/>
    <property type="match status" value="1"/>
</dbReference>
<feature type="compositionally biased region" description="Low complexity" evidence="1">
    <location>
        <begin position="1271"/>
        <end position="1287"/>
    </location>
</feature>
<reference evidence="6 7" key="1">
    <citation type="submission" date="2019-01" db="EMBL/GenBank/DDBJ databases">
        <title>Genome Assembly of Collichthys lucidus.</title>
        <authorList>
            <person name="Cai M."/>
            <person name="Xiao S."/>
        </authorList>
    </citation>
    <scope>NUCLEOTIDE SEQUENCE [LARGE SCALE GENOMIC DNA]</scope>
    <source>
        <strain evidence="6">JT15FE1705JMU</strain>
        <tissue evidence="6">Muscle</tissue>
    </source>
</reference>
<feature type="compositionally biased region" description="Basic and acidic residues" evidence="1">
    <location>
        <begin position="1293"/>
        <end position="1306"/>
    </location>
</feature>
<feature type="domain" description="Bridge-like lipid transfer protein family member 1 middle region" evidence="4">
    <location>
        <begin position="1876"/>
        <end position="2188"/>
    </location>
</feature>
<feature type="region of interest" description="Disordered" evidence="1">
    <location>
        <begin position="1425"/>
        <end position="1462"/>
    </location>
</feature>
<dbReference type="InterPro" id="IPR047104">
    <property type="entry name" value="BLTP1_N"/>
</dbReference>
<feature type="domain" description="Bridge-like lipid transfer protein family member 1 middle region" evidence="4">
    <location>
        <begin position="2455"/>
        <end position="2930"/>
    </location>
</feature>
<feature type="domain" description="Bridge-like lipid transfer protein family member 1 N-terminal" evidence="3">
    <location>
        <begin position="930"/>
        <end position="1161"/>
    </location>
</feature>
<feature type="region of interest" description="Disordered" evidence="1">
    <location>
        <begin position="2466"/>
        <end position="2566"/>
    </location>
</feature>
<feature type="domain" description="Bridge-like lipid transfer protein family member 1 middle region" evidence="4">
    <location>
        <begin position="1611"/>
        <end position="1838"/>
    </location>
</feature>
<name>A0A4U5VE78_COLLU</name>
<feature type="compositionally biased region" description="Low complexity" evidence="1">
    <location>
        <begin position="1912"/>
        <end position="1928"/>
    </location>
</feature>
<proteinExistence type="predicted"/>
<accession>A0A4U5VE78</accession>
<dbReference type="InterPro" id="IPR056742">
    <property type="entry name" value="BLTP1_C"/>
</dbReference>
<gene>
    <name evidence="6" type="ORF">D9C73_020435</name>
</gene>
<feature type="compositionally biased region" description="Polar residues" evidence="1">
    <location>
        <begin position="2279"/>
        <end position="2292"/>
    </location>
</feature>
<feature type="region of interest" description="Disordered" evidence="1">
    <location>
        <begin position="2788"/>
        <end position="2814"/>
    </location>
</feature>
<dbReference type="Pfam" id="PF20413">
    <property type="entry name" value="BLTP1_N"/>
    <property type="match status" value="3"/>
</dbReference>
<keyword evidence="2" id="KW-0472">Membrane</keyword>
<dbReference type="Pfam" id="PF25040">
    <property type="entry name" value="BLTP1_C"/>
    <property type="match status" value="1"/>
</dbReference>
<feature type="region of interest" description="Disordered" evidence="1">
    <location>
        <begin position="1904"/>
        <end position="1978"/>
    </location>
</feature>
<dbReference type="InterPro" id="IPR033616">
    <property type="entry name" value="BLTP1"/>
</dbReference>
<dbReference type="Pfam" id="PF25039">
    <property type="entry name" value="BLTP1_M"/>
    <property type="match status" value="3"/>
</dbReference>
<sequence>MDVAKNNESTFPSFVDLDNFLTKHNSNFIWLLVATILSCGWIIYLTYYNSRNIGLILTLIINRLYKDGYIHIGSFSFSVLSGKVMFRDVYYINQDMSIRIQDGFLIFRWWKMYNPKQKQHDPKAETRLYVTVNGFEFHVYNRTDLYARLQETFGLEPTLLTPKKDEEKGREDRNKTLDSVDIKAESQDPTSSWRSLIPVIKVNISTGRLAFGNHCLPQTLCVNFEDAFLTYATKPPSSHLDQYMHIVKGSLENVRVMLVPSPRYLGMQNDEPPRLMGEGFVVMQSNDVDIYYYQDEPGLVPVEQESGEEAETCSEGDKLQDLPPCWGLDIVCGKGTDFNYGPWADRQRDCLWKFFLPADYQAMKVTEVAQPGKPRQIQAFELRMNIIADATIDLLFTKNRETNAIHVNVGAGSYLEVNIPMTVGENGYSPTIKGQLLHVDTTSSMQYRTLLEAEMLAFHVIASYPRVWNMPQSWQCEIEVYKATYHFIYAQKNFFTDLIQDWASDSAPDIYSFVPYSWKFKILFHQFEMIWAANQHNWIDCSTKQQENVYLAACGETLIIDFTLPFNEFVPTTCHTRFSLKAEDTDMRLSLPECHPSRYPLLTLAKDYQNVKLPPDIFMQGENQGAPPPKPGKSRWRNITHAEEIRRDPFAVYSPRLYVLDPRFIKQMITGKSTSNDDRLSILTVYLACMGFFPYIRAGWVNCWSVPNFLLIIDYTWHPIYPQKADEQLKQSLSEMEESMLSALRPPEHSSAPHNAQPRYTSTSASAAHRRMPTDPSELPPDRLHVEMEMSPDSQIILYGPLLRALISIKENYFGEDDMYTDFEEAVTSPVLSTSTSSGLGWSPLGMEDSEQKETSDIHPLDLRPWDITVYINLYKVHGRLPMHCSSEGPEGPSGFLERLCFEMKKGYKETMLQLLLSPIHIFISDNYQGLPLGSDTLEYAWLIDMQAGGLTGRVSVPQVASLIEWGETFLFHGVSREFQLEQPKPSVICQHGADRRICDAKMSCLPGHCRTSEELKYTMTRLAMDGVDLFIVEHGCAANIKTAIVRVANCNLHNQAVGEGISAVVQDVNIRQYIEQQQHNEATRLQPTGQGQGPGQPLGLGQPPLLRRSVWLEAGSVNLNLITADIALAADHPAKCEVQRHFLELHDAQTKRLWFLWPEEAGIRNKRSRNRCGCLGGCRFFGGTNMGLDFFKLEELTPSSSSAFSSSSTESDMSYGQSLLQPGEWIITKETPKVDGRVVGLKTDTHSPCLPPELPERRQQHLSLQVPQRSHSSASSSEENSSSSAALPLLAGERDTPSPSTEERMFPMNGKSPADSQDRSSVRSPLCSPLKRQSSVHSGRLGSTKSLSAAVFNDKPPPVLSGGVQFSSEVSRSDENVLDSPRQRRSYGSFPFTPSADSNTFHQYRSADSSMSVADSEAYFSATEDFEPISSADEGPGTYPGRKKKRRQQMQQPQQPPYHMENYSRSSIYHSVEGPLTYVLNGELITEPRPLPLPPMLPPLPPQPLPSHTSQASFVSALAMEEESSVEAEKTAEPGPVTRQPHVMACYQSYLAHYQVIKQGLSASSLLDRGVQLMGENNSTPYTPLDKRAMENTDEDTTTDDWTLEQPLAQTRTTAIVEVKGAINVVLTPLVAESLDRYIESMVHFASIRHPAAILDDLHGKVLNEAYQISKSTVTESSQTGKQEHKLSKTEGTTPGSLNISHGQTDLSVKPDNVKIKGLQANVSIPKVNLCLLQASVEEGSPSCSNKCVTHVSLVALCFDRIATQFRMNRGIVEETPNTTEHGRPSVMLEKYASATKMQPQSSGSLRSNAGIEKGKEIAARLNIHRIHSQLRGLDSTEKWGWIMFECGIENLTVKGKGLLELYKDGRRGNSSQICECATLCVAGGRQSGAVLYNAFGVMGRSDTGGKTGMSKSNGSTGSQTGSGYSTDVSDDNLPHDTISPVSDVNEHSDSDDQDEGVESDDLKKDLPLMPPPPDSSSMKLTIREIWFSFAAPTNVRSPSQAISRQLNLLSTATPAIGAWLVPIDQLKSSLRKLDMEGTLRVCAVMGCIMTEALEKKSIHIPIRSKYNRVTKRARYLHENPSCMLCNILHRYLQQADYSVIEEATMNDGVPALVTLKKGLVALARQWMKFIVVTQGFKAIGLMRPNQLAKPKEPQQNLGETILGLDNGAALQSDTSADGAEFEFDAGNSLGTDMLTEHPLLSEPSSVSFYNWMSNAVGNRTGAGAQDSPVNRSQHNSLQTDPPDSTVNHYQYQPLPTVHSPEGGGTCNLPTIPSASDFNTVLSSDQNTLDGTHSQHSQHSTSQDDMADIEEGNQCPAAVQLADAQVVFKPLLSYTGIQAQDTTPLSYKMYFGEHLSFSGNLECLRADIVDSDTSKERKNKRSRRQGMVNLPPLEFKPALLIETFSLNAVVMEKSTSAPQGPTAAPLSFTTSIVAITTHSTVISPQPARPSASVWTWLWSSDFSRSSRGSLNGAGRSGTQTLKSKRGVGGGGGAGGGGSGVTGGLPSSGPPSGMDTLGRREPRGRSSLGRSERRTSKVSRKGSRDVADHMAIQMDDSDSITVSEQSEPSAECWQNMYKLLNFYSLISDPTGILEKSSPENCLPEGGCRPSEPLCKVIFENEQQETATPNKPPGTGGRRRSLVSSEPQHVTLIVFGIGMVNRTHLEADIGGLTMEAELKKIHGSFTLKEKMKDILHQKMTETCASAHIGGVNIVLLEGITPDIQTVVKCNIAKSQALYSAQRGLKTNNAAVFKVGAIMINIPQHPATLHSMMVRSSHQLSKQISDLIRQPSNVQPPNREDTPTPQPSDKASSINQTPVEANEFPQLPEGLEKKPIVLKFSAMMDGITIGAALLPSLKAEYKMGRMKSHGMTGAQTSFTFELPNHKLCFQSKVSPVDMSTMPPSASLTLPPVTMSGEYIMEEHESHSDQGWAPDDFPAKQGNYLQGNYLRCVAEIGSFEHNLTTDLLNHLVFLQKVFMKEVNEVIQKVSGGEQPIPLWNEHDTSTDADKPKILLYSLSLMFKGIQMTATTPSMRAVRFETGLIELELSNRIQCKAQPGGSSSYLKLFGKCQVDLNLALGQIVKHQVYEEAGSDFHQVAYFRTRIGLRNALQEEISGSSDKEAVLITLNRPIVFAQPVAFDRAVLFWLNYKAAYDNWNEQRLALNKDIHMATKEVVDKLPGIQQTSAQAFSTLFLQLTVNDLGICLPITNTSQANHSIDFDTGSAMVLTIESTLITACSSESLVSKGHFKNFCIRFAEGFETSWDDWKPEIRGDLVMNACE</sequence>
<feature type="domain" description="Bridge-like lipid transfer protein family member 1 N-terminal" evidence="3">
    <location>
        <begin position="697"/>
        <end position="929"/>
    </location>
</feature>
<organism evidence="6 7">
    <name type="scientific">Collichthys lucidus</name>
    <name type="common">Big head croaker</name>
    <name type="synonym">Sciaena lucida</name>
    <dbReference type="NCBI Taxonomy" id="240159"/>
    <lineage>
        <taxon>Eukaryota</taxon>
        <taxon>Metazoa</taxon>
        <taxon>Chordata</taxon>
        <taxon>Craniata</taxon>
        <taxon>Vertebrata</taxon>
        <taxon>Euteleostomi</taxon>
        <taxon>Actinopterygii</taxon>
        <taxon>Neopterygii</taxon>
        <taxon>Teleostei</taxon>
        <taxon>Neoteleostei</taxon>
        <taxon>Acanthomorphata</taxon>
        <taxon>Eupercaria</taxon>
        <taxon>Sciaenidae</taxon>
        <taxon>Collichthys</taxon>
    </lineage>
</organism>